<reference evidence="2 3" key="1">
    <citation type="submission" date="2018-05" db="EMBL/GenBank/DDBJ databases">
        <title>Genome of Sphingosinicella humi QZX222.</title>
        <authorList>
            <person name="Qiao Z."/>
            <person name="Wang G."/>
        </authorList>
    </citation>
    <scope>NUCLEOTIDE SEQUENCE [LARGE SCALE GENOMIC DNA]</scope>
    <source>
        <strain evidence="2 3">QZX222</strain>
    </source>
</reference>
<dbReference type="OrthoDB" id="7418984at2"/>
<evidence type="ECO:0000259" key="1">
    <source>
        <dbReference type="Pfam" id="PF13400"/>
    </source>
</evidence>
<dbReference type="InterPro" id="IPR028087">
    <property type="entry name" value="Tad_N"/>
</dbReference>
<evidence type="ECO:0000313" key="3">
    <source>
        <dbReference type="Proteomes" id="UP000245916"/>
    </source>
</evidence>
<accession>A0A2U2J1R8</accession>
<sequence length="417" mass="43499">MRLLKWLYRLRRSERGNVLIVGAASMPLLIGSAALAVDTIQLSLWKRQLQRAADSGAIAGAYAVGQGIDELDEPVDRDLEKNDHPGLSGVAVATGSYGAKTLSNDDCDTRGITPCFDRAVQVSLTAQRTLPFISIFTNSASHFNAKATAALVDEGEYCVVSLYQGTSAGIVANGNANVKLGCGMITNARSDSSVTAGGSSQIEASPIAAVGDIDGESQNFVGDTVLKPHTVPQADPLAHIPDPPPQTGCNKQVGAIMGPGCYASMDIKGPVTLEPGVYYINGGDLTINAQARITGENVTIVMTGPNGDAGDIQINGGAEIDLTAPTSGDYKGVVLYRDRRADVIDVKFNGGAGFDFTGAIYMPTTNLEMLGNFALNAQCLQLVGRILTFKGTAEIENNCPPASGASAFRTSVVRLVG</sequence>
<feature type="domain" description="Putative Flp pilus-assembly TadG-like N-terminal" evidence="1">
    <location>
        <begin position="16"/>
        <end position="61"/>
    </location>
</feature>
<name>A0A2U2J1R8_9SPHN</name>
<dbReference type="EMBL" id="QFFF01000001">
    <property type="protein sequence ID" value="PWG02287.1"/>
    <property type="molecule type" value="Genomic_DNA"/>
</dbReference>
<dbReference type="RefSeq" id="WP_109270427.1">
    <property type="nucleotide sequence ID" value="NZ_QFFF01000001.1"/>
</dbReference>
<keyword evidence="3" id="KW-1185">Reference proteome</keyword>
<dbReference type="AlphaFoldDB" id="A0A2U2J1R8"/>
<gene>
    <name evidence="2" type="ORF">DF286_04975</name>
</gene>
<dbReference type="Pfam" id="PF13400">
    <property type="entry name" value="Tad"/>
    <property type="match status" value="1"/>
</dbReference>
<dbReference type="Proteomes" id="UP000245916">
    <property type="component" value="Unassembled WGS sequence"/>
</dbReference>
<evidence type="ECO:0000313" key="2">
    <source>
        <dbReference type="EMBL" id="PWG02287.1"/>
    </source>
</evidence>
<proteinExistence type="predicted"/>
<organism evidence="2 3">
    <name type="scientific">Allosphingosinicella humi</name>
    <dbReference type="NCBI Taxonomy" id="2068657"/>
    <lineage>
        <taxon>Bacteria</taxon>
        <taxon>Pseudomonadati</taxon>
        <taxon>Pseudomonadota</taxon>
        <taxon>Alphaproteobacteria</taxon>
        <taxon>Sphingomonadales</taxon>
        <taxon>Sphingomonadaceae</taxon>
        <taxon>Allosphingosinicella</taxon>
    </lineage>
</organism>
<comment type="caution">
    <text evidence="2">The sequence shown here is derived from an EMBL/GenBank/DDBJ whole genome shotgun (WGS) entry which is preliminary data.</text>
</comment>
<protein>
    <recommendedName>
        <fullName evidence="1">Putative Flp pilus-assembly TadG-like N-terminal domain-containing protein</fullName>
    </recommendedName>
</protein>